<feature type="chain" id="PRO_5037080838" evidence="1">
    <location>
        <begin position="20"/>
        <end position="265"/>
    </location>
</feature>
<feature type="domain" description="Extensin-like C-terminal" evidence="2">
    <location>
        <begin position="114"/>
        <end position="265"/>
    </location>
</feature>
<name>A0A927HFF8_9RHOB</name>
<dbReference type="Pfam" id="PF06904">
    <property type="entry name" value="Extensin-like_C"/>
    <property type="match status" value="1"/>
</dbReference>
<accession>A0A927HFF8</accession>
<protein>
    <submittedName>
        <fullName evidence="3">Extensin family protein</fullName>
    </submittedName>
</protein>
<evidence type="ECO:0000256" key="1">
    <source>
        <dbReference type="SAM" id="SignalP"/>
    </source>
</evidence>
<reference evidence="3" key="1">
    <citation type="submission" date="2020-08" db="EMBL/GenBank/DDBJ databases">
        <title>Sulfitobacter aestuariivivens sp. nov., isolated from a tidal flat.</title>
        <authorList>
            <person name="Park S."/>
            <person name="Yoon J.-H."/>
        </authorList>
    </citation>
    <scope>NUCLEOTIDE SEQUENCE</scope>
    <source>
        <strain evidence="3">TSTF-M16</strain>
    </source>
</reference>
<dbReference type="AlphaFoldDB" id="A0A927HFF8"/>
<feature type="signal peptide" evidence="1">
    <location>
        <begin position="1"/>
        <end position="19"/>
    </location>
</feature>
<comment type="caution">
    <text evidence="3">The sequence shown here is derived from an EMBL/GenBank/DDBJ whole genome shotgun (WGS) entry which is preliminary data.</text>
</comment>
<organism evidence="3 4">
    <name type="scientific">Sulfitobacter aestuariivivens</name>
    <dbReference type="NCBI Taxonomy" id="2766981"/>
    <lineage>
        <taxon>Bacteria</taxon>
        <taxon>Pseudomonadati</taxon>
        <taxon>Pseudomonadota</taxon>
        <taxon>Alphaproteobacteria</taxon>
        <taxon>Rhodobacterales</taxon>
        <taxon>Roseobacteraceae</taxon>
        <taxon>Sulfitobacter</taxon>
    </lineage>
</organism>
<evidence type="ECO:0000259" key="2">
    <source>
        <dbReference type="Pfam" id="PF06904"/>
    </source>
</evidence>
<keyword evidence="4" id="KW-1185">Reference proteome</keyword>
<dbReference type="Proteomes" id="UP000635142">
    <property type="component" value="Unassembled WGS sequence"/>
</dbReference>
<evidence type="ECO:0000313" key="4">
    <source>
        <dbReference type="Proteomes" id="UP000635142"/>
    </source>
</evidence>
<gene>
    <name evidence="3" type="ORF">H9Q16_10675</name>
</gene>
<keyword evidence="1" id="KW-0732">Signal</keyword>
<proteinExistence type="predicted"/>
<dbReference type="InterPro" id="IPR009683">
    <property type="entry name" value="Extensin-like_C"/>
</dbReference>
<dbReference type="EMBL" id="JACTAG010000002">
    <property type="protein sequence ID" value="MBD3664388.1"/>
    <property type="molecule type" value="Genomic_DNA"/>
</dbReference>
<evidence type="ECO:0000313" key="3">
    <source>
        <dbReference type="EMBL" id="MBD3664388.1"/>
    </source>
</evidence>
<sequence length="265" mass="28452">MRAAGALLVLLIAAGSAGAQGPRDSLRPVLRGGEAALQPVDVAPSGAIAQPARDTASDRARDRGGLFKSLRPLFRSRKVEKEARAQRRLREKGAICGDLAIQGEVVGRVPGRIKGCGIENAVRVKSVAGIPLSTGAVMDCRTAGALKSWMERSAKPAMSRKGGGLKSVKVAAHYACRTRNNRKGAKISEHGKGRAIDISGFRLQNGAEVSVLQGWNNRSYSKALRKMHKEACGPFGTVLGPNADRFHRDHFHFDTARYRSGTYCR</sequence>